<evidence type="ECO:0000256" key="3">
    <source>
        <dbReference type="ARBA" id="ARBA00013080"/>
    </source>
</evidence>
<evidence type="ECO:0000313" key="11">
    <source>
        <dbReference type="Proteomes" id="UP000269412"/>
    </source>
</evidence>
<dbReference type="Proteomes" id="UP000269412">
    <property type="component" value="Unassembled WGS sequence"/>
</dbReference>
<dbReference type="PANTHER" id="PTHR31689:SF0">
    <property type="entry name" value="DIAMINOPIMELATE EPIMERASE"/>
    <property type="match status" value="1"/>
</dbReference>
<comment type="catalytic activity">
    <reaction evidence="7 8">
        <text>(2S,6S)-2,6-diaminopimelate = meso-2,6-diaminopimelate</text>
        <dbReference type="Rhea" id="RHEA:15393"/>
        <dbReference type="ChEBI" id="CHEBI:57609"/>
        <dbReference type="ChEBI" id="CHEBI:57791"/>
        <dbReference type="EC" id="5.1.1.7"/>
    </reaction>
</comment>
<feature type="binding site" evidence="8">
    <location>
        <begin position="75"/>
        <end position="76"/>
    </location>
    <ligand>
        <name>substrate</name>
    </ligand>
</feature>
<evidence type="ECO:0000256" key="2">
    <source>
        <dbReference type="ARBA" id="ARBA00010219"/>
    </source>
</evidence>
<comment type="pathway">
    <text evidence="1 8">Amino-acid biosynthesis; L-lysine biosynthesis via DAP pathway; DL-2,6-diaminopimelate from LL-2,6-diaminopimelate: step 1/1.</text>
</comment>
<dbReference type="GO" id="GO:0008837">
    <property type="term" value="F:diaminopimelate epimerase activity"/>
    <property type="evidence" value="ECO:0007669"/>
    <property type="project" value="UniProtKB-UniRule"/>
</dbReference>
<evidence type="ECO:0000256" key="5">
    <source>
        <dbReference type="ARBA" id="ARBA00023154"/>
    </source>
</evidence>
<sequence>MDITFYKYQGTGNDFVMIDNRDLKFPKDNTKLVAFLCDRRFGVGADGLILLEKDTAVDFKMVYYNSDGNESTMCGNGGRCIVAFAEFLNVFKKETTFNAVDGLHNAIIEGSLVSLQMLDVDEIKTKPNAMFLNTGSPHHVQEVVNLSEFRVKEEGKKLRYGLYGEAGSNINFVESVKENVFAVRTYERGVEDETLSCGTGVTAAAIAMHKSGKVKSNHVFINVLGGNLEVKFSVNDAMYSDVFLIGDAKQVYKGEIVCNI</sequence>
<dbReference type="HAMAP" id="MF_00197">
    <property type="entry name" value="DAP_epimerase"/>
    <property type="match status" value="1"/>
</dbReference>
<accession>A0A495E9N9</accession>
<feature type="active site" evidence="9">
    <location>
        <position position="74"/>
    </location>
</feature>
<proteinExistence type="inferred from homology"/>
<keyword evidence="11" id="KW-1185">Reference proteome</keyword>
<dbReference type="Pfam" id="PF01678">
    <property type="entry name" value="DAP_epimerase"/>
    <property type="match status" value="2"/>
</dbReference>
<protein>
    <recommendedName>
        <fullName evidence="3 8">Diaminopimelate epimerase</fullName>
        <shortName evidence="8">DAP epimerase</shortName>
        <ecNumber evidence="3 8">5.1.1.7</ecNumber>
    </recommendedName>
    <alternativeName>
        <fullName evidence="8">PLP-independent amino acid racemase</fullName>
    </alternativeName>
</protein>
<dbReference type="InterPro" id="IPR018510">
    <property type="entry name" value="DAP_epimerase_AS"/>
</dbReference>
<organism evidence="10 11">
    <name type="scientific">Maribacter vaceletii</name>
    <dbReference type="NCBI Taxonomy" id="1206816"/>
    <lineage>
        <taxon>Bacteria</taxon>
        <taxon>Pseudomonadati</taxon>
        <taxon>Bacteroidota</taxon>
        <taxon>Flavobacteriia</taxon>
        <taxon>Flavobacteriales</taxon>
        <taxon>Flavobacteriaceae</taxon>
        <taxon>Maribacter</taxon>
    </lineage>
</organism>
<keyword evidence="4 8" id="KW-0028">Amino-acid biosynthesis</keyword>
<feature type="binding site" evidence="8">
    <location>
        <position position="13"/>
    </location>
    <ligand>
        <name>substrate</name>
    </ligand>
</feature>
<evidence type="ECO:0000256" key="1">
    <source>
        <dbReference type="ARBA" id="ARBA00005196"/>
    </source>
</evidence>
<comment type="subcellular location">
    <subcellularLocation>
        <location evidence="8">Cytoplasm</location>
    </subcellularLocation>
</comment>
<dbReference type="GO" id="GO:0005829">
    <property type="term" value="C:cytosol"/>
    <property type="evidence" value="ECO:0007669"/>
    <property type="project" value="TreeGrafter"/>
</dbReference>
<feature type="binding site" evidence="8">
    <location>
        <begin position="187"/>
        <end position="188"/>
    </location>
    <ligand>
        <name>substrate</name>
    </ligand>
</feature>
<comment type="function">
    <text evidence="8">Catalyzes the stereoinversion of LL-2,6-diaminopimelate (L,L-DAP) to meso-diaminopimelate (meso-DAP), a precursor of L-lysine and an essential component of the bacterial peptidoglycan.</text>
</comment>
<evidence type="ECO:0000256" key="7">
    <source>
        <dbReference type="ARBA" id="ARBA00051712"/>
    </source>
</evidence>
<name>A0A495E9N9_9FLAO</name>
<keyword evidence="8" id="KW-0963">Cytoplasm</keyword>
<dbReference type="GO" id="GO:0009089">
    <property type="term" value="P:lysine biosynthetic process via diaminopimelate"/>
    <property type="evidence" value="ECO:0007669"/>
    <property type="project" value="UniProtKB-UniRule"/>
</dbReference>
<dbReference type="PROSITE" id="PS01326">
    <property type="entry name" value="DAP_EPIMERASE"/>
    <property type="match status" value="1"/>
</dbReference>
<dbReference type="SUPFAM" id="SSF54506">
    <property type="entry name" value="Diaminopimelate epimerase-like"/>
    <property type="match status" value="2"/>
</dbReference>
<gene>
    <name evidence="8" type="primary">dapF</name>
    <name evidence="10" type="ORF">CLV91_2130</name>
</gene>
<evidence type="ECO:0000256" key="6">
    <source>
        <dbReference type="ARBA" id="ARBA00023235"/>
    </source>
</evidence>
<dbReference type="EC" id="5.1.1.7" evidence="3 8"/>
<feature type="binding site" evidence="8">
    <location>
        <position position="169"/>
    </location>
    <ligand>
        <name>substrate</name>
    </ligand>
</feature>
<feature type="site" description="Could be important to modulate the pK values of the two catalytic cysteine residues" evidence="8">
    <location>
        <position position="187"/>
    </location>
</feature>
<evidence type="ECO:0000256" key="8">
    <source>
        <dbReference type="HAMAP-Rule" id="MF_00197"/>
    </source>
</evidence>
<dbReference type="PANTHER" id="PTHR31689">
    <property type="entry name" value="DIAMINOPIMELATE EPIMERASE, CHLOROPLASTIC"/>
    <property type="match status" value="1"/>
</dbReference>
<keyword evidence="6 8" id="KW-0413">Isomerase</keyword>
<evidence type="ECO:0000256" key="9">
    <source>
        <dbReference type="PROSITE-ProRule" id="PRU10125"/>
    </source>
</evidence>
<evidence type="ECO:0000256" key="4">
    <source>
        <dbReference type="ARBA" id="ARBA00022605"/>
    </source>
</evidence>
<dbReference type="InterPro" id="IPR001653">
    <property type="entry name" value="DAP_epimerase_DapF"/>
</dbReference>
<feature type="active site" description="Proton acceptor" evidence="8">
    <location>
        <position position="197"/>
    </location>
</feature>
<dbReference type="RefSeq" id="WP_121067889.1">
    <property type="nucleotide sequence ID" value="NZ_RBIQ01000008.1"/>
</dbReference>
<comment type="subunit">
    <text evidence="8">Homodimer.</text>
</comment>
<dbReference type="EMBL" id="RBIQ01000008">
    <property type="protein sequence ID" value="RKR13411.1"/>
    <property type="molecule type" value="Genomic_DNA"/>
</dbReference>
<comment type="caution">
    <text evidence="8">Lacks conserved residue(s) required for the propagation of feature annotation.</text>
</comment>
<comment type="caution">
    <text evidence="10">The sequence shown here is derived from an EMBL/GenBank/DDBJ whole genome shotgun (WGS) entry which is preliminary data.</text>
</comment>
<dbReference type="OrthoDB" id="9805408at2"/>
<comment type="similarity">
    <text evidence="2 8">Belongs to the diaminopimelate epimerase family.</text>
</comment>
<reference evidence="10 11" key="1">
    <citation type="submission" date="2018-10" db="EMBL/GenBank/DDBJ databases">
        <title>Genomic Encyclopedia of Archaeal and Bacterial Type Strains, Phase II (KMG-II): from individual species to whole genera.</title>
        <authorList>
            <person name="Goeker M."/>
        </authorList>
    </citation>
    <scope>NUCLEOTIDE SEQUENCE [LARGE SCALE GENOMIC DNA]</scope>
    <source>
        <strain evidence="10 11">DSM 25230</strain>
    </source>
</reference>
<dbReference type="AlphaFoldDB" id="A0A495E9N9"/>
<dbReference type="NCBIfam" id="TIGR00652">
    <property type="entry name" value="DapF"/>
    <property type="match status" value="1"/>
</dbReference>
<dbReference type="UniPathway" id="UPA00034">
    <property type="reaction ID" value="UER00025"/>
</dbReference>
<dbReference type="Gene3D" id="3.10.310.10">
    <property type="entry name" value="Diaminopimelate Epimerase, Chain A, domain 1"/>
    <property type="match status" value="2"/>
</dbReference>
<evidence type="ECO:0000313" key="10">
    <source>
        <dbReference type="EMBL" id="RKR13411.1"/>
    </source>
</evidence>
<feature type="binding site" evidence="8">
    <location>
        <begin position="198"/>
        <end position="199"/>
    </location>
    <ligand>
        <name>substrate</name>
    </ligand>
</feature>
<feature type="site" description="Could be important to modulate the pK values of the two catalytic cysteine residues" evidence="8">
    <location>
        <position position="138"/>
    </location>
</feature>
<feature type="binding site" evidence="8">
    <location>
        <position position="65"/>
    </location>
    <ligand>
        <name>substrate</name>
    </ligand>
</feature>
<keyword evidence="5 8" id="KW-0457">Lysine biosynthesis</keyword>
<feature type="active site" description="Proton donor" evidence="8">
    <location>
        <position position="74"/>
    </location>
</feature>